<protein>
    <submittedName>
        <fullName evidence="1">Uncharacterized protein</fullName>
    </submittedName>
</protein>
<dbReference type="RefSeq" id="WP_306886217.1">
    <property type="nucleotide sequence ID" value="NZ_JAUSUL010000002.1"/>
</dbReference>
<gene>
    <name evidence="1" type="ORF">J2S73_002854</name>
</gene>
<organism evidence="1 2">
    <name type="scientific">Amorphus orientalis</name>
    <dbReference type="NCBI Taxonomy" id="649198"/>
    <lineage>
        <taxon>Bacteria</taxon>
        <taxon>Pseudomonadati</taxon>
        <taxon>Pseudomonadota</taxon>
        <taxon>Alphaproteobacteria</taxon>
        <taxon>Hyphomicrobiales</taxon>
        <taxon>Amorphaceae</taxon>
        <taxon>Amorphus</taxon>
    </lineage>
</organism>
<sequence length="81" mass="9317">MPSFEQLVSNFNRLKREFIEHRHTGLDSKEINLTDQIEVLDSLTAADNSAIDDMSRDTIIANIRTRQAEIENVLKEFGILE</sequence>
<dbReference type="Proteomes" id="UP001229244">
    <property type="component" value="Unassembled WGS sequence"/>
</dbReference>
<evidence type="ECO:0000313" key="2">
    <source>
        <dbReference type="Proteomes" id="UP001229244"/>
    </source>
</evidence>
<reference evidence="1" key="1">
    <citation type="submission" date="2023-07" db="EMBL/GenBank/DDBJ databases">
        <title>Genomic Encyclopedia of Type Strains, Phase IV (KMG-IV): sequencing the most valuable type-strain genomes for metagenomic binning, comparative biology and taxonomic classification.</title>
        <authorList>
            <person name="Goeker M."/>
        </authorList>
    </citation>
    <scope>NUCLEOTIDE SEQUENCE</scope>
    <source>
        <strain evidence="1">DSM 21202</strain>
    </source>
</reference>
<proteinExistence type="predicted"/>
<dbReference type="AlphaFoldDB" id="A0AAE3VQC1"/>
<evidence type="ECO:0000313" key="1">
    <source>
        <dbReference type="EMBL" id="MDQ0316397.1"/>
    </source>
</evidence>
<accession>A0AAE3VQC1</accession>
<comment type="caution">
    <text evidence="1">The sequence shown here is derived from an EMBL/GenBank/DDBJ whole genome shotgun (WGS) entry which is preliminary data.</text>
</comment>
<dbReference type="EMBL" id="JAUSUL010000002">
    <property type="protein sequence ID" value="MDQ0316397.1"/>
    <property type="molecule type" value="Genomic_DNA"/>
</dbReference>
<keyword evidence="2" id="KW-1185">Reference proteome</keyword>
<name>A0AAE3VQC1_9HYPH</name>